<feature type="non-terminal residue" evidence="1">
    <location>
        <position position="57"/>
    </location>
</feature>
<dbReference type="EMBL" id="CAUOFW020004585">
    <property type="protein sequence ID" value="CAK9166325.1"/>
    <property type="molecule type" value="Genomic_DNA"/>
</dbReference>
<protein>
    <submittedName>
        <fullName evidence="1">Uncharacterized protein</fullName>
    </submittedName>
</protein>
<comment type="caution">
    <text evidence="1">The sequence shown here is derived from an EMBL/GenBank/DDBJ whole genome shotgun (WGS) entry which is preliminary data.</text>
</comment>
<accession>A0ABC8TA90</accession>
<dbReference type="AlphaFoldDB" id="A0ABC8TA90"/>
<evidence type="ECO:0000313" key="1">
    <source>
        <dbReference type="EMBL" id="CAK9166325.1"/>
    </source>
</evidence>
<keyword evidence="2" id="KW-1185">Reference proteome</keyword>
<gene>
    <name evidence="1" type="ORF">ILEXP_LOCUS35536</name>
</gene>
<proteinExistence type="predicted"/>
<organism evidence="1 2">
    <name type="scientific">Ilex paraguariensis</name>
    <name type="common">yerba mate</name>
    <dbReference type="NCBI Taxonomy" id="185542"/>
    <lineage>
        <taxon>Eukaryota</taxon>
        <taxon>Viridiplantae</taxon>
        <taxon>Streptophyta</taxon>
        <taxon>Embryophyta</taxon>
        <taxon>Tracheophyta</taxon>
        <taxon>Spermatophyta</taxon>
        <taxon>Magnoliopsida</taxon>
        <taxon>eudicotyledons</taxon>
        <taxon>Gunneridae</taxon>
        <taxon>Pentapetalae</taxon>
        <taxon>asterids</taxon>
        <taxon>campanulids</taxon>
        <taxon>Aquifoliales</taxon>
        <taxon>Aquifoliaceae</taxon>
        <taxon>Ilex</taxon>
    </lineage>
</organism>
<name>A0ABC8TA90_9AQUA</name>
<reference evidence="1 2" key="1">
    <citation type="submission" date="2024-02" db="EMBL/GenBank/DDBJ databases">
        <authorList>
            <person name="Vignale AGUSTIN F."/>
            <person name="Sosa J E."/>
            <person name="Modenutti C."/>
        </authorList>
    </citation>
    <scope>NUCLEOTIDE SEQUENCE [LARGE SCALE GENOMIC DNA]</scope>
</reference>
<evidence type="ECO:0000313" key="2">
    <source>
        <dbReference type="Proteomes" id="UP001642360"/>
    </source>
</evidence>
<sequence>MTGDDATFAIDGGVSYKDVKGHATKIGASFGDGVGVSGSVGSYSGVGDRGGGRICDG</sequence>
<dbReference type="Proteomes" id="UP001642360">
    <property type="component" value="Unassembled WGS sequence"/>
</dbReference>